<dbReference type="RefSeq" id="WP_344138688.1">
    <property type="nucleotide sequence ID" value="NZ_BAAALT010000255.1"/>
</dbReference>
<evidence type="ECO:0000256" key="1">
    <source>
        <dbReference type="ARBA" id="ARBA00022553"/>
    </source>
</evidence>
<gene>
    <name evidence="3" type="ORF">GCM10009682_55540</name>
</gene>
<name>A0ABP4YT08_9ACTN</name>
<accession>A0ABP4YT08</accession>
<keyword evidence="1" id="KW-0597">Phosphoprotein</keyword>
<dbReference type="Gene3D" id="2.60.200.20">
    <property type="match status" value="1"/>
</dbReference>
<dbReference type="Proteomes" id="UP001500218">
    <property type="component" value="Unassembled WGS sequence"/>
</dbReference>
<dbReference type="InterPro" id="IPR000253">
    <property type="entry name" value="FHA_dom"/>
</dbReference>
<evidence type="ECO:0000313" key="3">
    <source>
        <dbReference type="EMBL" id="GAA1829527.1"/>
    </source>
</evidence>
<evidence type="ECO:0000313" key="4">
    <source>
        <dbReference type="Proteomes" id="UP001500218"/>
    </source>
</evidence>
<keyword evidence="4" id="KW-1185">Reference proteome</keyword>
<dbReference type="Pfam" id="PF00498">
    <property type="entry name" value="FHA"/>
    <property type="match status" value="1"/>
</dbReference>
<dbReference type="CDD" id="cd00060">
    <property type="entry name" value="FHA"/>
    <property type="match status" value="1"/>
</dbReference>
<reference evidence="4" key="1">
    <citation type="journal article" date="2019" name="Int. J. Syst. Evol. Microbiol.">
        <title>The Global Catalogue of Microorganisms (GCM) 10K type strain sequencing project: providing services to taxonomists for standard genome sequencing and annotation.</title>
        <authorList>
            <consortium name="The Broad Institute Genomics Platform"/>
            <consortium name="The Broad Institute Genome Sequencing Center for Infectious Disease"/>
            <person name="Wu L."/>
            <person name="Ma J."/>
        </authorList>
    </citation>
    <scope>NUCLEOTIDE SEQUENCE [LARGE SCALE GENOMIC DNA]</scope>
    <source>
        <strain evidence="4">JCM 13250</strain>
    </source>
</reference>
<protein>
    <recommendedName>
        <fullName evidence="2">FHA domain-containing protein</fullName>
    </recommendedName>
</protein>
<dbReference type="EMBL" id="BAAALT010000255">
    <property type="protein sequence ID" value="GAA1829527.1"/>
    <property type="molecule type" value="Genomic_DNA"/>
</dbReference>
<dbReference type="InterPro" id="IPR008984">
    <property type="entry name" value="SMAD_FHA_dom_sf"/>
</dbReference>
<proteinExistence type="predicted"/>
<evidence type="ECO:0000259" key="2">
    <source>
        <dbReference type="PROSITE" id="PS50006"/>
    </source>
</evidence>
<sequence length="104" mass="11171">MEFDDGRRASLSLIILVGRDPAATAEEFAAQLVAVADEGRSVSKTHLALGADERGAWVVDRHSTNGTSVLRAGTPVRCPPGERVYLPLPATIRFGDRTLRVVTD</sequence>
<dbReference type="SUPFAM" id="SSF49879">
    <property type="entry name" value="SMAD/FHA domain"/>
    <property type="match status" value="1"/>
</dbReference>
<comment type="caution">
    <text evidence="3">The sequence shown here is derived from an EMBL/GenBank/DDBJ whole genome shotgun (WGS) entry which is preliminary data.</text>
</comment>
<dbReference type="PROSITE" id="PS50006">
    <property type="entry name" value="FHA_DOMAIN"/>
    <property type="match status" value="1"/>
</dbReference>
<feature type="domain" description="FHA" evidence="2">
    <location>
        <begin position="15"/>
        <end position="69"/>
    </location>
</feature>
<organism evidence="3 4">
    <name type="scientific">Luedemannella flava</name>
    <dbReference type="NCBI Taxonomy" id="349316"/>
    <lineage>
        <taxon>Bacteria</taxon>
        <taxon>Bacillati</taxon>
        <taxon>Actinomycetota</taxon>
        <taxon>Actinomycetes</taxon>
        <taxon>Micromonosporales</taxon>
        <taxon>Micromonosporaceae</taxon>
        <taxon>Luedemannella</taxon>
    </lineage>
</organism>